<gene>
    <name evidence="2" type="ORF">EHS24_003749</name>
</gene>
<organism evidence="2 3">
    <name type="scientific">Apiotrichum porosum</name>
    <dbReference type="NCBI Taxonomy" id="105984"/>
    <lineage>
        <taxon>Eukaryota</taxon>
        <taxon>Fungi</taxon>
        <taxon>Dikarya</taxon>
        <taxon>Basidiomycota</taxon>
        <taxon>Agaricomycotina</taxon>
        <taxon>Tremellomycetes</taxon>
        <taxon>Trichosporonales</taxon>
        <taxon>Trichosporonaceae</taxon>
        <taxon>Apiotrichum</taxon>
    </lineage>
</organism>
<dbReference type="Proteomes" id="UP000279236">
    <property type="component" value="Unassembled WGS sequence"/>
</dbReference>
<dbReference type="OrthoDB" id="10637304at2759"/>
<name>A0A427XDX5_9TREE</name>
<evidence type="ECO:0000256" key="1">
    <source>
        <dbReference type="SAM" id="MobiDB-lite"/>
    </source>
</evidence>
<reference evidence="2 3" key="1">
    <citation type="submission" date="2018-11" db="EMBL/GenBank/DDBJ databases">
        <title>Genome sequence of Apiotrichum porosum DSM 27194.</title>
        <authorList>
            <person name="Aliyu H."/>
            <person name="Gorte O."/>
            <person name="Ochsenreither K."/>
        </authorList>
    </citation>
    <scope>NUCLEOTIDE SEQUENCE [LARGE SCALE GENOMIC DNA]</scope>
    <source>
        <strain evidence="2 3">DSM 27194</strain>
    </source>
</reference>
<proteinExistence type="predicted"/>
<dbReference type="AlphaFoldDB" id="A0A427XDX5"/>
<keyword evidence="3" id="KW-1185">Reference proteome</keyword>
<comment type="caution">
    <text evidence="2">The sequence shown here is derived from an EMBL/GenBank/DDBJ whole genome shotgun (WGS) entry which is preliminary data.</text>
</comment>
<accession>A0A427XDX5</accession>
<dbReference type="RefSeq" id="XP_028472267.1">
    <property type="nucleotide sequence ID" value="XM_028619398.1"/>
</dbReference>
<protein>
    <submittedName>
        <fullName evidence="2">Uncharacterized protein</fullName>
    </submittedName>
</protein>
<dbReference type="EMBL" id="RSCE01000018">
    <property type="protein sequence ID" value="RSH77120.1"/>
    <property type="molecule type" value="Genomic_DNA"/>
</dbReference>
<dbReference type="GeneID" id="39588292"/>
<evidence type="ECO:0000313" key="2">
    <source>
        <dbReference type="EMBL" id="RSH77120.1"/>
    </source>
</evidence>
<evidence type="ECO:0000313" key="3">
    <source>
        <dbReference type="Proteomes" id="UP000279236"/>
    </source>
</evidence>
<sequence length="502" mass="54211">MDNTSAPDDGLLHVPGDSQPPSTSVAHLASHIVVGMADEEPNKVAIHHRYTNSPLPRPLTPAPFAALEDTTDEPELIDYFSQALTAADAPEADAGTDAGAQGRDEVEPCAENECDCDDCAACAACDSDTERVSDVTIAHALIPRERAPELYAATEIADIDGIAFPPVLQLLAEVTPNLHTVRILNVPSSGFKDDWPISVPTLIIFHWRMNYEFGPWDGPNPDEEDTGDAEDDCDFVVERRSSLPITPSEIINGDAVALEQSSHALSQARRRSTSLLSTSSRPKSPLCTTKFVLNIIPSHPTKPKVLKALEQTIGSLATPLSEIVIIFTVADLDGETYTPASDDDEPPLKLFLLTLLMMCGSGAEIILVDFDDMSCEWLDLPDGTSPGVCREVFRRLVWGCLEVGSGAEEQDAGRLAQIKSDRVTFLTREDYLTRIGKQQFALETEWEGMVLCEEDGDVIGAAVQDSEDSIEKEDNAKDLGVVEVKEVGVEDSPSGSGVVIVS</sequence>
<feature type="region of interest" description="Disordered" evidence="1">
    <location>
        <begin position="1"/>
        <end position="24"/>
    </location>
</feature>